<dbReference type="AlphaFoldDB" id="A0AA36GPQ2"/>
<dbReference type="GO" id="GO:1902884">
    <property type="term" value="P:positive regulation of response to oxidative stress"/>
    <property type="evidence" value="ECO:0007669"/>
    <property type="project" value="InterPro"/>
</dbReference>
<dbReference type="PANTHER" id="PTHR22900">
    <property type="entry name" value="PROTEIN CBG14245-RELATED"/>
    <property type="match status" value="1"/>
</dbReference>
<gene>
    <name evidence="1" type="ORF">CYNAS_LOCUS8033</name>
</gene>
<reference evidence="1" key="1">
    <citation type="submission" date="2023-07" db="EMBL/GenBank/DDBJ databases">
        <authorList>
            <consortium name="CYATHOMIX"/>
        </authorList>
    </citation>
    <scope>NUCLEOTIDE SEQUENCE</scope>
    <source>
        <strain evidence="1">N/A</strain>
    </source>
</reference>
<dbReference type="GO" id="GO:0050650">
    <property type="term" value="P:chondroitin sulfate proteoglycan biosynthetic process"/>
    <property type="evidence" value="ECO:0007669"/>
    <property type="project" value="InterPro"/>
</dbReference>
<protein>
    <submittedName>
        <fullName evidence="1">Uncharacterized protein</fullName>
    </submittedName>
</protein>
<organism evidence="1 2">
    <name type="scientific">Cylicocyclus nassatus</name>
    <name type="common">Nematode worm</name>
    <dbReference type="NCBI Taxonomy" id="53992"/>
    <lineage>
        <taxon>Eukaryota</taxon>
        <taxon>Metazoa</taxon>
        <taxon>Ecdysozoa</taxon>
        <taxon>Nematoda</taxon>
        <taxon>Chromadorea</taxon>
        <taxon>Rhabditida</taxon>
        <taxon>Rhabditina</taxon>
        <taxon>Rhabditomorpha</taxon>
        <taxon>Strongyloidea</taxon>
        <taxon>Strongylidae</taxon>
        <taxon>Cylicocyclus</taxon>
    </lineage>
</organism>
<evidence type="ECO:0000313" key="1">
    <source>
        <dbReference type="EMBL" id="CAJ0596050.1"/>
    </source>
</evidence>
<proteinExistence type="predicted"/>
<dbReference type="Pfam" id="PF03567">
    <property type="entry name" value="Sulfotransfer_2"/>
    <property type="match status" value="1"/>
</dbReference>
<dbReference type="Proteomes" id="UP001176961">
    <property type="component" value="Unassembled WGS sequence"/>
</dbReference>
<name>A0AA36GPQ2_CYLNA</name>
<dbReference type="InterPro" id="IPR007669">
    <property type="entry name" value="Chst-1-like"/>
</dbReference>
<dbReference type="GO" id="GO:0016020">
    <property type="term" value="C:membrane"/>
    <property type="evidence" value="ECO:0007669"/>
    <property type="project" value="InterPro"/>
</dbReference>
<dbReference type="InterPro" id="IPR005331">
    <property type="entry name" value="Sulfotransferase"/>
</dbReference>
<sequence length="126" mass="15032">MKQWTRRAYTKPNFDDNHFFPQNWRCEFNSYLHSYKILRFDTFNPSPFIDDLLRILRKNNVSDKSRKFIRASLSSGRTSHSTHESAEQLQTRTAILSSNYLTNLLVKMYYYDFTIFGFQIPETIAA</sequence>
<keyword evidence="2" id="KW-1185">Reference proteome</keyword>
<dbReference type="GO" id="GO:0047756">
    <property type="term" value="F:chondroitin 4-sulfotransferase activity"/>
    <property type="evidence" value="ECO:0007669"/>
    <property type="project" value="InterPro"/>
</dbReference>
<evidence type="ECO:0000313" key="2">
    <source>
        <dbReference type="Proteomes" id="UP001176961"/>
    </source>
</evidence>
<dbReference type="PANTHER" id="PTHR22900:SF13">
    <property type="entry name" value="CARBOHYDRATE SULFOTRANSFERASE-RELATED"/>
    <property type="match status" value="1"/>
</dbReference>
<dbReference type="EMBL" id="CATQJL010000112">
    <property type="protein sequence ID" value="CAJ0596050.1"/>
    <property type="molecule type" value="Genomic_DNA"/>
</dbReference>
<accession>A0AA36GPQ2</accession>
<comment type="caution">
    <text evidence="1">The sequence shown here is derived from an EMBL/GenBank/DDBJ whole genome shotgun (WGS) entry which is preliminary data.</text>
</comment>